<sequence length="266" mass="28924">MAALILFAGLSLAQESHAVLSSTPPEQASAGTDDGKRVLNFGPTSGMKTADLDDPNSALSKKIAFIVKGNGKPSKWLSRTTPSSYQAMTQVMPSMASGDHIFDIFTGSDFKAEDLSHMPTANSETIRVRDLSTKTLLTLPLKYDQNYNFAVTIDWDKNTLAVASSIDSAPLQPQGGPMPNDPKAMNPEFKQKGEFHLQLIKMPLPNPKDSITERSDTPHRGVQELITNEHVMFSNVFAVQGSKLVNPHSSRSGKGKKVKACKRNLI</sequence>
<proteinExistence type="predicted"/>
<dbReference type="Gene3D" id="2.60.120.1160">
    <property type="match status" value="1"/>
</dbReference>
<evidence type="ECO:0000256" key="1">
    <source>
        <dbReference type="SAM" id="MobiDB-lite"/>
    </source>
</evidence>
<dbReference type="VEuPathDB" id="FungiDB:VP01_1280g4"/>
<evidence type="ECO:0000259" key="3">
    <source>
        <dbReference type="Pfam" id="PF18271"/>
    </source>
</evidence>
<feature type="domain" description="Glycoside hydrolase 131 catalytic N-terminal" evidence="3">
    <location>
        <begin position="97"/>
        <end position="238"/>
    </location>
</feature>
<organism evidence="4 5">
    <name type="scientific">Puccinia sorghi</name>
    <dbReference type="NCBI Taxonomy" id="27349"/>
    <lineage>
        <taxon>Eukaryota</taxon>
        <taxon>Fungi</taxon>
        <taxon>Dikarya</taxon>
        <taxon>Basidiomycota</taxon>
        <taxon>Pucciniomycotina</taxon>
        <taxon>Pucciniomycetes</taxon>
        <taxon>Pucciniales</taxon>
        <taxon>Pucciniaceae</taxon>
        <taxon>Puccinia</taxon>
    </lineage>
</organism>
<dbReference type="EMBL" id="LAVV01003121">
    <property type="protein sequence ID" value="KNZ62361.1"/>
    <property type="molecule type" value="Genomic_DNA"/>
</dbReference>
<dbReference type="InterPro" id="IPR041524">
    <property type="entry name" value="GH131_N"/>
</dbReference>
<evidence type="ECO:0000256" key="2">
    <source>
        <dbReference type="SAM" id="SignalP"/>
    </source>
</evidence>
<feature type="signal peptide" evidence="2">
    <location>
        <begin position="1"/>
        <end position="18"/>
    </location>
</feature>
<evidence type="ECO:0000313" key="4">
    <source>
        <dbReference type="EMBL" id="KNZ62361.1"/>
    </source>
</evidence>
<dbReference type="PANTHER" id="PTHR34612">
    <property type="entry name" value="GH131_N DOMAIN-CONTAINING PROTEIN"/>
    <property type="match status" value="1"/>
</dbReference>
<name>A0A0L6VNT6_9BASI</name>
<dbReference type="STRING" id="27349.A0A0L6VNT6"/>
<dbReference type="PANTHER" id="PTHR34612:SF2">
    <property type="entry name" value="GLYCOSIDE HYDROLASE 131 CATALYTIC N-TERMINAL DOMAIN-CONTAINING PROTEIN"/>
    <property type="match status" value="1"/>
</dbReference>
<gene>
    <name evidence="4" type="ORF">VP01_1280g4</name>
</gene>
<feature type="compositionally biased region" description="Polar residues" evidence="1">
    <location>
        <begin position="21"/>
        <end position="30"/>
    </location>
</feature>
<accession>A0A0L6VNT6</accession>
<keyword evidence="5" id="KW-1185">Reference proteome</keyword>
<dbReference type="OrthoDB" id="5283326at2759"/>
<reference evidence="4 5" key="1">
    <citation type="submission" date="2015-08" db="EMBL/GenBank/DDBJ databases">
        <title>Next Generation Sequencing and Analysis of the Genome of Puccinia sorghi L Schw, the Causal Agent of Maize Common Rust.</title>
        <authorList>
            <person name="Rochi L."/>
            <person name="Burguener G."/>
            <person name="Darino M."/>
            <person name="Turjanski A."/>
            <person name="Kreff E."/>
            <person name="Dieguez M.J."/>
            <person name="Sacco F."/>
        </authorList>
    </citation>
    <scope>NUCLEOTIDE SEQUENCE [LARGE SCALE GENOMIC DNA]</scope>
    <source>
        <strain evidence="4 5">RO10H11247</strain>
    </source>
</reference>
<dbReference type="AlphaFoldDB" id="A0A0L6VNT6"/>
<feature type="region of interest" description="Disordered" evidence="1">
    <location>
        <begin position="21"/>
        <end position="50"/>
    </location>
</feature>
<protein>
    <recommendedName>
        <fullName evidence="3">Glycoside hydrolase 131 catalytic N-terminal domain-containing protein</fullName>
    </recommendedName>
</protein>
<evidence type="ECO:0000313" key="5">
    <source>
        <dbReference type="Proteomes" id="UP000037035"/>
    </source>
</evidence>
<dbReference type="Proteomes" id="UP000037035">
    <property type="component" value="Unassembled WGS sequence"/>
</dbReference>
<dbReference type="Pfam" id="PF18271">
    <property type="entry name" value="GH131_N"/>
    <property type="match status" value="1"/>
</dbReference>
<comment type="caution">
    <text evidence="4">The sequence shown here is derived from an EMBL/GenBank/DDBJ whole genome shotgun (WGS) entry which is preliminary data.</text>
</comment>
<feature type="chain" id="PRO_5005568194" description="Glycoside hydrolase 131 catalytic N-terminal domain-containing protein" evidence="2">
    <location>
        <begin position="19"/>
        <end position="266"/>
    </location>
</feature>
<keyword evidence="2" id="KW-0732">Signal</keyword>